<accession>A0A443RPC9</accession>
<feature type="compositionally biased region" description="Polar residues" evidence="3">
    <location>
        <begin position="94"/>
        <end position="111"/>
    </location>
</feature>
<dbReference type="STRING" id="1965070.A0A443RPC9"/>
<feature type="compositionally biased region" description="Polar residues" evidence="3">
    <location>
        <begin position="133"/>
        <end position="148"/>
    </location>
</feature>
<dbReference type="Proteomes" id="UP000285301">
    <property type="component" value="Unassembled WGS sequence"/>
</dbReference>
<dbReference type="AlphaFoldDB" id="A0A443RPC9"/>
<dbReference type="Pfam" id="PF00017">
    <property type="entry name" value="SH2"/>
    <property type="match status" value="1"/>
</dbReference>
<dbReference type="OrthoDB" id="10044490at2759"/>
<dbReference type="SMART" id="SM00252">
    <property type="entry name" value="SH2"/>
    <property type="match status" value="1"/>
</dbReference>
<evidence type="ECO:0000313" key="6">
    <source>
        <dbReference type="Proteomes" id="UP000285301"/>
    </source>
</evidence>
<dbReference type="SUPFAM" id="SSF55550">
    <property type="entry name" value="SH2 domain"/>
    <property type="match status" value="1"/>
</dbReference>
<comment type="caution">
    <text evidence="5">The sequence shown here is derived from an EMBL/GenBank/DDBJ whole genome shotgun (WGS) entry which is preliminary data.</text>
</comment>
<dbReference type="Gene3D" id="3.30.505.10">
    <property type="entry name" value="SH2 domain"/>
    <property type="match status" value="1"/>
</dbReference>
<feature type="domain" description="SH2" evidence="4">
    <location>
        <begin position="442"/>
        <end position="549"/>
    </location>
</feature>
<dbReference type="EMBL" id="NCKU01000116">
    <property type="protein sequence ID" value="RWS17136.1"/>
    <property type="molecule type" value="Genomic_DNA"/>
</dbReference>
<feature type="compositionally biased region" description="Acidic residues" evidence="3">
    <location>
        <begin position="1"/>
        <end position="28"/>
    </location>
</feature>
<gene>
    <name evidence="5" type="ORF">B4U79_17773</name>
</gene>
<feature type="compositionally biased region" description="Pro residues" evidence="3">
    <location>
        <begin position="203"/>
        <end position="218"/>
    </location>
</feature>
<dbReference type="PANTHER" id="PTHR14098:SF14">
    <property type="entry name" value="SH2 DOMAIN-CONTAINING PROTEIN"/>
    <property type="match status" value="1"/>
</dbReference>
<reference evidence="5 6" key="1">
    <citation type="journal article" date="2018" name="Gigascience">
        <title>Genomes of trombidid mites reveal novel predicted allergens and laterally-transferred genes associated with secondary metabolism.</title>
        <authorList>
            <person name="Dong X."/>
            <person name="Chaisiri K."/>
            <person name="Xia D."/>
            <person name="Armstrong S.D."/>
            <person name="Fang Y."/>
            <person name="Donnelly M.J."/>
            <person name="Kadowaki T."/>
            <person name="McGarry J.W."/>
            <person name="Darby A.C."/>
            <person name="Makepeace B.L."/>
        </authorList>
    </citation>
    <scope>NUCLEOTIDE SEQUENCE [LARGE SCALE GENOMIC DNA]</scope>
    <source>
        <strain evidence="5">UoL-WK</strain>
    </source>
</reference>
<dbReference type="PROSITE" id="PS50001">
    <property type="entry name" value="SH2"/>
    <property type="match status" value="1"/>
</dbReference>
<organism evidence="5 6">
    <name type="scientific">Dinothrombium tinctorium</name>
    <dbReference type="NCBI Taxonomy" id="1965070"/>
    <lineage>
        <taxon>Eukaryota</taxon>
        <taxon>Metazoa</taxon>
        <taxon>Ecdysozoa</taxon>
        <taxon>Arthropoda</taxon>
        <taxon>Chelicerata</taxon>
        <taxon>Arachnida</taxon>
        <taxon>Acari</taxon>
        <taxon>Acariformes</taxon>
        <taxon>Trombidiformes</taxon>
        <taxon>Prostigmata</taxon>
        <taxon>Anystina</taxon>
        <taxon>Parasitengona</taxon>
        <taxon>Trombidioidea</taxon>
        <taxon>Trombidiidae</taxon>
        <taxon>Dinothrombium</taxon>
    </lineage>
</organism>
<keyword evidence="6" id="KW-1185">Reference proteome</keyword>
<feature type="region of interest" description="Disordered" evidence="3">
    <location>
        <begin position="66"/>
        <end position="226"/>
    </location>
</feature>
<feature type="region of interest" description="Disordered" evidence="3">
    <location>
        <begin position="1"/>
        <end position="42"/>
    </location>
</feature>
<evidence type="ECO:0000259" key="4">
    <source>
        <dbReference type="PROSITE" id="PS50001"/>
    </source>
</evidence>
<dbReference type="GO" id="GO:0035556">
    <property type="term" value="P:intracellular signal transduction"/>
    <property type="evidence" value="ECO:0007669"/>
    <property type="project" value="TreeGrafter"/>
</dbReference>
<feature type="compositionally biased region" description="Low complexity" evidence="3">
    <location>
        <begin position="267"/>
        <end position="286"/>
    </location>
</feature>
<proteinExistence type="predicted"/>
<name>A0A443RPC9_9ACAR</name>
<keyword evidence="1 2" id="KW-0727">SH2 domain</keyword>
<feature type="region of interest" description="Disordered" evidence="3">
    <location>
        <begin position="265"/>
        <end position="321"/>
    </location>
</feature>
<evidence type="ECO:0000256" key="1">
    <source>
        <dbReference type="ARBA" id="ARBA00022999"/>
    </source>
</evidence>
<dbReference type="InterPro" id="IPR051751">
    <property type="entry name" value="Immunoreceptor_sig_adapters"/>
</dbReference>
<feature type="compositionally biased region" description="Basic and acidic residues" evidence="3">
    <location>
        <begin position="117"/>
        <end position="129"/>
    </location>
</feature>
<dbReference type="InterPro" id="IPR000980">
    <property type="entry name" value="SH2"/>
</dbReference>
<dbReference type="PANTHER" id="PTHR14098">
    <property type="entry name" value="SH2 DOMAIN CONTAINING PROTEIN"/>
    <property type="match status" value="1"/>
</dbReference>
<feature type="compositionally biased region" description="Low complexity" evidence="3">
    <location>
        <begin position="67"/>
        <end position="92"/>
    </location>
</feature>
<dbReference type="GO" id="GO:0007169">
    <property type="term" value="P:cell surface receptor protein tyrosine kinase signaling pathway"/>
    <property type="evidence" value="ECO:0007669"/>
    <property type="project" value="TreeGrafter"/>
</dbReference>
<dbReference type="InterPro" id="IPR036860">
    <property type="entry name" value="SH2_dom_sf"/>
</dbReference>
<dbReference type="GO" id="GO:0005737">
    <property type="term" value="C:cytoplasm"/>
    <property type="evidence" value="ECO:0007669"/>
    <property type="project" value="UniProtKB-ARBA"/>
</dbReference>
<evidence type="ECO:0000256" key="2">
    <source>
        <dbReference type="PROSITE-ProRule" id="PRU00191"/>
    </source>
</evidence>
<evidence type="ECO:0000256" key="3">
    <source>
        <dbReference type="SAM" id="MobiDB-lite"/>
    </source>
</evidence>
<evidence type="ECO:0000313" key="5">
    <source>
        <dbReference type="EMBL" id="RWS17136.1"/>
    </source>
</evidence>
<sequence>MAAVYDDDDNASWGSEFDDDLDDDESDEDSSRCGSYSFNDHDSHLRQHQLNGIMATSFENTYESVYETPSSSSCGEGSENSSSSFETMSEFSDPNGNKSQVITYSNHTQIVNGERTPTAHETRDSKETDCDLINNNNDKNCLPLTTKSTRPESDENSSEKASQQAISRPLQKPVIPPKPNLRVQAVMNNVTARPKTKKIVRPPTEPPPPPLPKSPPPVSTGRPLYIPSQPELTLAELNRVLDEEQNDYEPPICVANNQEQNKELITRSCSSSSQNRSSDSDSGSGSLPLRVTPPPGFNDNTYEPMTAGMAGSTPNLSYSEGNYEEVPDEELLTPRERFLGSTISLTTIAELNRPKLPRVKLNNNSASSTLKFPERLKLLPEKLMRSDKSLTGNEFSEFRRETRSASVGSLNPAHRPLPPVPPLPPLPYGAIIEECELLHNYEWFHDIEREEAAELLQKLGAEGGYIVRESKRAGKCNPFSLTIFHDNKIFHLNIRRREDGFYALGKRKEREKTFKTVQDLIKYHQNEPILLTTKGQAAGMTKLVITPPH</sequence>
<protein>
    <submittedName>
        <fullName evidence="5">B-cell linker protein-like protein</fullName>
    </submittedName>
</protein>